<feature type="region of interest" description="Disordered" evidence="1">
    <location>
        <begin position="1"/>
        <end position="73"/>
    </location>
</feature>
<name>A0A1E3IGR3_9TREE</name>
<reference evidence="2 3" key="1">
    <citation type="submission" date="2016-06" db="EMBL/GenBank/DDBJ databases">
        <title>Evolution of pathogenesis and genome organization in the Tremellales.</title>
        <authorList>
            <person name="Cuomo C."/>
            <person name="Litvintseva A."/>
            <person name="Heitman J."/>
            <person name="Chen Y."/>
            <person name="Sun S."/>
            <person name="Springer D."/>
            <person name="Dromer F."/>
            <person name="Young S."/>
            <person name="Zeng Q."/>
            <person name="Chapman S."/>
            <person name="Gujja S."/>
            <person name="Saif S."/>
            <person name="Birren B."/>
        </authorList>
    </citation>
    <scope>NUCLEOTIDE SEQUENCE [LARGE SCALE GENOMIC DNA]</scope>
    <source>
        <strain evidence="2 3">CBS 7118</strain>
    </source>
</reference>
<dbReference type="OrthoDB" id="10290137at2759"/>
<feature type="compositionally biased region" description="Low complexity" evidence="1">
    <location>
        <begin position="1"/>
        <end position="14"/>
    </location>
</feature>
<sequence length="116" mass="13000">MSQQQPTENQSQQSRPAISFKEDIFANSQTTKSPENASTRPTLLSIPPRQAMPRRPSRVSGSDTKTVTISKATADSIKFHPELTEDPQSWESTAEGYVYTGTKDIDPNRPWHQPNE</sequence>
<dbReference type="AlphaFoldDB" id="A0A1E3IGR3"/>
<dbReference type="RefSeq" id="XP_019028900.1">
    <property type="nucleotide sequence ID" value="XM_019179142.1"/>
</dbReference>
<keyword evidence="3" id="KW-1185">Reference proteome</keyword>
<evidence type="ECO:0000313" key="3">
    <source>
        <dbReference type="Proteomes" id="UP000094819"/>
    </source>
</evidence>
<feature type="compositionally biased region" description="Polar residues" evidence="1">
    <location>
        <begin position="59"/>
        <end position="73"/>
    </location>
</feature>
<gene>
    <name evidence="2" type="ORF">L198_07128</name>
</gene>
<protein>
    <submittedName>
        <fullName evidence="2">Uncharacterized protein</fullName>
    </submittedName>
</protein>
<comment type="caution">
    <text evidence="2">The sequence shown here is derived from an EMBL/GenBank/DDBJ whole genome shotgun (WGS) entry which is preliminary data.</text>
</comment>
<dbReference type="GeneID" id="30196339"/>
<dbReference type="Proteomes" id="UP000094819">
    <property type="component" value="Unassembled WGS sequence"/>
</dbReference>
<organism evidence="2 3">
    <name type="scientific">Cryptococcus wingfieldii CBS 7118</name>
    <dbReference type="NCBI Taxonomy" id="1295528"/>
    <lineage>
        <taxon>Eukaryota</taxon>
        <taxon>Fungi</taxon>
        <taxon>Dikarya</taxon>
        <taxon>Basidiomycota</taxon>
        <taxon>Agaricomycotina</taxon>
        <taxon>Tremellomycetes</taxon>
        <taxon>Tremellales</taxon>
        <taxon>Cryptococcaceae</taxon>
        <taxon>Cryptococcus</taxon>
    </lineage>
</organism>
<evidence type="ECO:0000256" key="1">
    <source>
        <dbReference type="SAM" id="MobiDB-lite"/>
    </source>
</evidence>
<accession>A0A1E3IGR3</accession>
<feature type="compositionally biased region" description="Polar residues" evidence="1">
    <location>
        <begin position="26"/>
        <end position="42"/>
    </location>
</feature>
<proteinExistence type="predicted"/>
<evidence type="ECO:0000313" key="2">
    <source>
        <dbReference type="EMBL" id="ODN87126.1"/>
    </source>
</evidence>
<dbReference type="EMBL" id="AWGH01000029">
    <property type="protein sequence ID" value="ODN87126.1"/>
    <property type="molecule type" value="Genomic_DNA"/>
</dbReference>